<evidence type="ECO:0000259" key="2">
    <source>
        <dbReference type="PROSITE" id="PS50026"/>
    </source>
</evidence>
<dbReference type="EMBL" id="CAJOBD010018312">
    <property type="protein sequence ID" value="CAF4228179.1"/>
    <property type="molecule type" value="Genomic_DNA"/>
</dbReference>
<organism evidence="3 4">
    <name type="scientific">Rotaria sordida</name>
    <dbReference type="NCBI Taxonomy" id="392033"/>
    <lineage>
        <taxon>Eukaryota</taxon>
        <taxon>Metazoa</taxon>
        <taxon>Spiralia</taxon>
        <taxon>Gnathifera</taxon>
        <taxon>Rotifera</taxon>
        <taxon>Eurotatoria</taxon>
        <taxon>Bdelloidea</taxon>
        <taxon>Philodinida</taxon>
        <taxon>Philodinidae</taxon>
        <taxon>Rotaria</taxon>
    </lineage>
</organism>
<feature type="disulfide bond" evidence="1">
    <location>
        <begin position="25"/>
        <end position="34"/>
    </location>
</feature>
<dbReference type="Proteomes" id="UP000663836">
    <property type="component" value="Unassembled WGS sequence"/>
</dbReference>
<gene>
    <name evidence="3" type="ORF">JBS370_LOCUS37757</name>
</gene>
<dbReference type="Gene3D" id="2.10.25.10">
    <property type="entry name" value="Laminin"/>
    <property type="match status" value="1"/>
</dbReference>
<accession>A0A820CXN3</accession>
<comment type="caution">
    <text evidence="1">Lacks conserved residue(s) required for the propagation of feature annotation.</text>
</comment>
<dbReference type="SMART" id="SM00181">
    <property type="entry name" value="EGF"/>
    <property type="match status" value="1"/>
</dbReference>
<protein>
    <recommendedName>
        <fullName evidence="2">EGF-like domain-containing protein</fullName>
    </recommendedName>
</protein>
<name>A0A820CXN3_9BILA</name>
<evidence type="ECO:0000313" key="4">
    <source>
        <dbReference type="Proteomes" id="UP000663836"/>
    </source>
</evidence>
<evidence type="ECO:0000313" key="3">
    <source>
        <dbReference type="EMBL" id="CAF4228179.1"/>
    </source>
</evidence>
<dbReference type="InterPro" id="IPR000742">
    <property type="entry name" value="EGF"/>
</dbReference>
<reference evidence="3" key="1">
    <citation type="submission" date="2021-02" db="EMBL/GenBank/DDBJ databases">
        <authorList>
            <person name="Nowell W R."/>
        </authorList>
    </citation>
    <scope>NUCLEOTIDE SEQUENCE</scope>
</reference>
<sequence>PCESSPCQHQSVCVTKSNRTIHCICRSHYTGKFCEYPGILTND</sequence>
<feature type="domain" description="EGF-like" evidence="2">
    <location>
        <begin position="1"/>
        <end position="35"/>
    </location>
</feature>
<feature type="non-terminal residue" evidence="3">
    <location>
        <position position="1"/>
    </location>
</feature>
<dbReference type="Pfam" id="PF00008">
    <property type="entry name" value="EGF"/>
    <property type="match status" value="1"/>
</dbReference>
<evidence type="ECO:0000256" key="1">
    <source>
        <dbReference type="PROSITE-ProRule" id="PRU00076"/>
    </source>
</evidence>
<proteinExistence type="predicted"/>
<dbReference type="AlphaFoldDB" id="A0A820CXN3"/>
<keyword evidence="1" id="KW-1015">Disulfide bond</keyword>
<keyword evidence="1" id="KW-0245">EGF-like domain</keyword>
<comment type="caution">
    <text evidence="3">The sequence shown here is derived from an EMBL/GenBank/DDBJ whole genome shotgun (WGS) entry which is preliminary data.</text>
</comment>
<dbReference type="PROSITE" id="PS50026">
    <property type="entry name" value="EGF_3"/>
    <property type="match status" value="1"/>
</dbReference>
<dbReference type="SUPFAM" id="SSF57196">
    <property type="entry name" value="EGF/Laminin"/>
    <property type="match status" value="1"/>
</dbReference>
<dbReference type="PROSITE" id="PS00022">
    <property type="entry name" value="EGF_1"/>
    <property type="match status" value="1"/>
</dbReference>